<gene>
    <name evidence="1" type="ORF">O0236_004470</name>
</gene>
<reference evidence="1" key="1">
    <citation type="submission" date="2024-08" db="EMBL/GenBank/DDBJ databases">
        <title>Lentilactobacillus sp. nov., isolated from tree bark.</title>
        <authorList>
            <person name="Phuengjayaem S."/>
            <person name="Tanasupawat S."/>
        </authorList>
    </citation>
    <scope>NUCLEOTIDE SEQUENCE</scope>
    <source>
        <strain evidence="1">SPB1-3</strain>
    </source>
</reference>
<name>A0ACD5DH51_9LACO</name>
<evidence type="ECO:0000313" key="1">
    <source>
        <dbReference type="EMBL" id="XFD40561.1"/>
    </source>
</evidence>
<sequence>MWIAINYICWLGTILGVLIGVTRHTKKRVIQSLIYSRGFYLGIIISQVVIDIRSFDRHPALIGVSAILTLLIITLTETILGRKQDGILKIKTTVTFIVAAVITIICQSAVNF</sequence>
<evidence type="ECO:0000313" key="2">
    <source>
        <dbReference type="Proteomes" id="UP001149860"/>
    </source>
</evidence>
<dbReference type="EMBL" id="CP168151">
    <property type="protein sequence ID" value="XFD40561.1"/>
    <property type="molecule type" value="Genomic_DNA"/>
</dbReference>
<protein>
    <submittedName>
        <fullName evidence="1">DUF1516 family protein</fullName>
    </submittedName>
</protein>
<keyword evidence="2" id="KW-1185">Reference proteome</keyword>
<proteinExistence type="predicted"/>
<dbReference type="Proteomes" id="UP001149860">
    <property type="component" value="Chromosome"/>
</dbReference>
<accession>A0ACD5DH51</accession>
<organism evidence="1 2">
    <name type="scientific">Lentilactobacillus terminaliae</name>
    <dbReference type="NCBI Taxonomy" id="3003483"/>
    <lineage>
        <taxon>Bacteria</taxon>
        <taxon>Bacillati</taxon>
        <taxon>Bacillota</taxon>
        <taxon>Bacilli</taxon>
        <taxon>Lactobacillales</taxon>
        <taxon>Lactobacillaceae</taxon>
        <taxon>Lentilactobacillus</taxon>
    </lineage>
</organism>